<evidence type="ECO:0000313" key="4">
    <source>
        <dbReference type="EMBL" id="MFC4726106.1"/>
    </source>
</evidence>
<gene>
    <name evidence="4" type="ORF">ACFPB0_12460</name>
</gene>
<dbReference type="PANTHER" id="PTHR30203">
    <property type="entry name" value="OUTER MEMBRANE CATION EFFLUX PROTEIN"/>
    <property type="match status" value="1"/>
</dbReference>
<feature type="coiled-coil region" evidence="2">
    <location>
        <begin position="390"/>
        <end position="417"/>
    </location>
</feature>
<dbReference type="InterPro" id="IPR003423">
    <property type="entry name" value="OMP_efflux"/>
</dbReference>
<feature type="chain" id="PRO_5046674249" evidence="3">
    <location>
        <begin position="23"/>
        <end position="437"/>
    </location>
</feature>
<keyword evidence="2" id="KW-0175">Coiled coil</keyword>
<evidence type="ECO:0000256" key="2">
    <source>
        <dbReference type="SAM" id="Coils"/>
    </source>
</evidence>
<accession>A0ABV9NCP4</accession>
<dbReference type="Proteomes" id="UP001596024">
    <property type="component" value="Unassembled WGS sequence"/>
</dbReference>
<evidence type="ECO:0000256" key="1">
    <source>
        <dbReference type="ARBA" id="ARBA00007613"/>
    </source>
</evidence>
<keyword evidence="5" id="KW-1185">Reference proteome</keyword>
<keyword evidence="3" id="KW-0732">Signal</keyword>
<feature type="signal peptide" evidence="3">
    <location>
        <begin position="1"/>
        <end position="22"/>
    </location>
</feature>
<dbReference type="InterPro" id="IPR010131">
    <property type="entry name" value="MdtP/NodT-like"/>
</dbReference>
<dbReference type="PANTHER" id="PTHR30203:SF24">
    <property type="entry name" value="BLR4935 PROTEIN"/>
    <property type="match status" value="1"/>
</dbReference>
<dbReference type="SUPFAM" id="SSF56954">
    <property type="entry name" value="Outer membrane efflux proteins (OEP)"/>
    <property type="match status" value="1"/>
</dbReference>
<comment type="caution">
    <text evidence="4">The sequence shown here is derived from an EMBL/GenBank/DDBJ whole genome shotgun (WGS) entry which is preliminary data.</text>
</comment>
<proteinExistence type="inferred from homology"/>
<dbReference type="Pfam" id="PF02321">
    <property type="entry name" value="OEP"/>
    <property type="match status" value="2"/>
</dbReference>
<evidence type="ECO:0000313" key="5">
    <source>
        <dbReference type="Proteomes" id="UP001596024"/>
    </source>
</evidence>
<organism evidence="4 5">
    <name type="scientific">Glycocaulis abyssi</name>
    <dbReference type="NCBI Taxonomy" id="1433403"/>
    <lineage>
        <taxon>Bacteria</taxon>
        <taxon>Pseudomonadati</taxon>
        <taxon>Pseudomonadota</taxon>
        <taxon>Alphaproteobacteria</taxon>
        <taxon>Maricaulales</taxon>
        <taxon>Maricaulaceae</taxon>
        <taxon>Glycocaulis</taxon>
    </lineage>
</organism>
<evidence type="ECO:0000256" key="3">
    <source>
        <dbReference type="SAM" id="SignalP"/>
    </source>
</evidence>
<protein>
    <submittedName>
        <fullName evidence="4">TolC family protein</fullName>
    </submittedName>
</protein>
<dbReference type="EMBL" id="JBHSGQ010000007">
    <property type="protein sequence ID" value="MFC4726106.1"/>
    <property type="molecule type" value="Genomic_DNA"/>
</dbReference>
<dbReference type="Gene3D" id="1.20.1600.10">
    <property type="entry name" value="Outer membrane efflux proteins (OEP)"/>
    <property type="match status" value="1"/>
</dbReference>
<name>A0ABV9NCP4_9PROT</name>
<comment type="similarity">
    <text evidence="1">Belongs to the outer membrane factor (OMF) (TC 1.B.17) family.</text>
</comment>
<dbReference type="RefSeq" id="WP_144253278.1">
    <property type="nucleotide sequence ID" value="NZ_CP163422.1"/>
</dbReference>
<reference evidence="5" key="1">
    <citation type="journal article" date="2019" name="Int. J. Syst. Evol. Microbiol.">
        <title>The Global Catalogue of Microorganisms (GCM) 10K type strain sequencing project: providing services to taxonomists for standard genome sequencing and annotation.</title>
        <authorList>
            <consortium name="The Broad Institute Genomics Platform"/>
            <consortium name="The Broad Institute Genome Sequencing Center for Infectious Disease"/>
            <person name="Wu L."/>
            <person name="Ma J."/>
        </authorList>
    </citation>
    <scope>NUCLEOTIDE SEQUENCE [LARGE SCALE GENOMIC DNA]</scope>
    <source>
        <strain evidence="5">CCUG 62981</strain>
    </source>
</reference>
<sequence>MITTWLRSGLLAAALAGGAAQAAPGLCDGVSVAAAAPVAGAPLTLDAALRAVDAASPELRASALETLALRAEARQAGRLANPEIEVDLEEFDGAGLRAFGASEATVSIAQPLPLGRRLARARAAGEAWADASAADCAALRHGLLLEAAGLFHDLAAAEARASLAGDAADLAGEVSEAVRRRIEEGGAPRIDLAPAQAEHAAARADLEAARAEASGLRLALAALWGEGEAEFGPLQPAEADAALPPVEEAVTRIQTHPELVSARAAGQARRAETALARAQAYPDITVRLGMRSYRDTDDRALIAGVSVPLPLFDRNQGGREAARLRAGAAEVSAAALDLRLAGRVRAAHAQAVSARTRARVLADEAAPAARDGFTAAQVAYREGRYGLTLLLDARRRLIEAETRRVDAERDARGARDTLLALGGYPPFTQSDVSGGRP</sequence>